<comment type="caution">
    <text evidence="1">The sequence shown here is derived from an EMBL/GenBank/DDBJ whole genome shotgun (WGS) entry which is preliminary data.</text>
</comment>
<dbReference type="EMBL" id="CAICTM010001192">
    <property type="protein sequence ID" value="CAB9521431.1"/>
    <property type="molecule type" value="Genomic_DNA"/>
</dbReference>
<evidence type="ECO:0000313" key="1">
    <source>
        <dbReference type="EMBL" id="CAB9521431.1"/>
    </source>
</evidence>
<sequence>MMVERRINSNQAEDAGMYHVVVENDRQTITAEEREEDLDSFVEGARGFAPRREDVEYQISKAVERWGDLNSDAQHVQLQKAIINQIATNYISHKKKNTPSPL</sequence>
<accession>A0A9N8ELF2</accession>
<dbReference type="Proteomes" id="UP001153069">
    <property type="component" value="Unassembled WGS sequence"/>
</dbReference>
<keyword evidence="2" id="KW-1185">Reference proteome</keyword>
<reference evidence="1" key="1">
    <citation type="submission" date="2020-06" db="EMBL/GenBank/DDBJ databases">
        <authorList>
            <consortium name="Plant Systems Biology data submission"/>
        </authorList>
    </citation>
    <scope>NUCLEOTIDE SEQUENCE</scope>
    <source>
        <strain evidence="1">D6</strain>
    </source>
</reference>
<name>A0A9N8ELF2_9STRA</name>
<evidence type="ECO:0000313" key="2">
    <source>
        <dbReference type="Proteomes" id="UP001153069"/>
    </source>
</evidence>
<proteinExistence type="predicted"/>
<protein>
    <submittedName>
        <fullName evidence="1">Uncharacterized protein</fullName>
    </submittedName>
</protein>
<organism evidence="1 2">
    <name type="scientific">Seminavis robusta</name>
    <dbReference type="NCBI Taxonomy" id="568900"/>
    <lineage>
        <taxon>Eukaryota</taxon>
        <taxon>Sar</taxon>
        <taxon>Stramenopiles</taxon>
        <taxon>Ochrophyta</taxon>
        <taxon>Bacillariophyta</taxon>
        <taxon>Bacillariophyceae</taxon>
        <taxon>Bacillariophycidae</taxon>
        <taxon>Naviculales</taxon>
        <taxon>Naviculaceae</taxon>
        <taxon>Seminavis</taxon>
    </lineage>
</organism>
<dbReference type="AlphaFoldDB" id="A0A9N8ELF2"/>
<gene>
    <name evidence="1" type="ORF">SEMRO_1194_G251240.1</name>
</gene>